<dbReference type="Pfam" id="PF00702">
    <property type="entry name" value="Hydrolase"/>
    <property type="match status" value="1"/>
</dbReference>
<evidence type="ECO:0000313" key="1">
    <source>
        <dbReference type="EMBL" id="UZJ24564.1"/>
    </source>
</evidence>
<dbReference type="RefSeq" id="WP_265382671.1">
    <property type="nucleotide sequence ID" value="NZ_CP110615.1"/>
</dbReference>
<dbReference type="InterPro" id="IPR044999">
    <property type="entry name" value="CbbY-like"/>
</dbReference>
<accession>A0ABY6NYU0</accession>
<organism evidence="1 2">
    <name type="scientific">Rhodococcus antarcticus</name>
    <dbReference type="NCBI Taxonomy" id="2987751"/>
    <lineage>
        <taxon>Bacteria</taxon>
        <taxon>Bacillati</taxon>
        <taxon>Actinomycetota</taxon>
        <taxon>Actinomycetes</taxon>
        <taxon>Mycobacteriales</taxon>
        <taxon>Nocardiaceae</taxon>
        <taxon>Rhodococcus</taxon>
    </lineage>
</organism>
<dbReference type="InterPro" id="IPR006439">
    <property type="entry name" value="HAD-SF_hydro_IA"/>
</dbReference>
<dbReference type="EMBL" id="CP110615">
    <property type="protein sequence ID" value="UZJ24564.1"/>
    <property type="molecule type" value="Genomic_DNA"/>
</dbReference>
<sequence>MPALLFGSISTLADTSELQRQAFNQAFAEHGLDWTWSREDYRELLTSNGGERRIAEQARSTGQTVDAAAVHASKSALFQKSLVDNGIEPRPGVAETVRAAREQGVSVALVTTTSPENVAALLTGLGDALGVADFDLVVTSSQVSTPKPDGAVYAFALEQLGEQAEHCVAIEDNVGGVASAVAAGVDCVAFPNENTAGHDFARAHHVVDRIDLSELSPLL</sequence>
<dbReference type="Gene3D" id="3.40.50.1000">
    <property type="entry name" value="HAD superfamily/HAD-like"/>
    <property type="match status" value="1"/>
</dbReference>
<protein>
    <submittedName>
        <fullName evidence="1">HAD-IA family hydrolase</fullName>
    </submittedName>
</protein>
<dbReference type="Proteomes" id="UP001164965">
    <property type="component" value="Chromosome"/>
</dbReference>
<name>A0ABY6NYU0_9NOCA</name>
<dbReference type="GO" id="GO:0016787">
    <property type="term" value="F:hydrolase activity"/>
    <property type="evidence" value="ECO:0007669"/>
    <property type="project" value="UniProtKB-KW"/>
</dbReference>
<keyword evidence="2" id="KW-1185">Reference proteome</keyword>
<dbReference type="InterPro" id="IPR023198">
    <property type="entry name" value="PGP-like_dom2"/>
</dbReference>
<keyword evidence="1" id="KW-0378">Hydrolase</keyword>
<dbReference type="NCBIfam" id="TIGR01509">
    <property type="entry name" value="HAD-SF-IA-v3"/>
    <property type="match status" value="1"/>
</dbReference>
<gene>
    <name evidence="1" type="ORF">RHODO2019_15775</name>
</gene>
<proteinExistence type="predicted"/>
<dbReference type="SUPFAM" id="SSF56784">
    <property type="entry name" value="HAD-like"/>
    <property type="match status" value="1"/>
</dbReference>
<dbReference type="PRINTS" id="PR00413">
    <property type="entry name" value="HADHALOGNASE"/>
</dbReference>
<dbReference type="PANTHER" id="PTHR42896">
    <property type="entry name" value="XYLULOSE-1,5-BISPHOSPHATE (XUBP) PHOSPHATASE"/>
    <property type="match status" value="1"/>
</dbReference>
<reference evidence="1" key="1">
    <citation type="submission" date="2022-10" db="EMBL/GenBank/DDBJ databases">
        <title>Rhodococcus sp.75.</title>
        <authorList>
            <person name="Sun M."/>
        </authorList>
    </citation>
    <scope>NUCLEOTIDE SEQUENCE</scope>
    <source>
        <strain evidence="1">75</strain>
    </source>
</reference>
<evidence type="ECO:0000313" key="2">
    <source>
        <dbReference type="Proteomes" id="UP001164965"/>
    </source>
</evidence>
<dbReference type="InterPro" id="IPR036412">
    <property type="entry name" value="HAD-like_sf"/>
</dbReference>
<dbReference type="PANTHER" id="PTHR42896:SF2">
    <property type="entry name" value="CBBY-LIKE PROTEIN"/>
    <property type="match status" value="1"/>
</dbReference>
<dbReference type="Gene3D" id="1.10.150.240">
    <property type="entry name" value="Putative phosphatase, domain 2"/>
    <property type="match status" value="1"/>
</dbReference>
<dbReference type="InterPro" id="IPR023214">
    <property type="entry name" value="HAD_sf"/>
</dbReference>